<sequence>MGTRGLAGFRFQARTYNIFNQYDAYPNFPGLGESVLKEVRAALEEDRSMQRWKDQLGKLQSIYDPDESIDHVSLEDILHRERYHDAGPPDGVFIEYGYWADLDKQRLIYYKYGQWSYITFGDILKCNLTQIVEAMGDLEEDEEVLDRKPPGFLKSLSQNDIKALTGDKEEPSGAWEVLGRMGKAMCASENQSTDEFLSSEGSTVEPIEGAPPATKKKRSSGGKKRPKDTDTPAIFGFVYQNSSVLVRQEKNGEPDRLGRQILDELRCEYTFDPSLERYRRLLPDMIDLDNTPLCVLAARFRGNVVVETTDGWVVRGFRRRDDYGSDSGRPLDRLLEDRFFRSAFRAPRSIWLPLPRARYQYIIDLDQNELVMAGPANKGYHVHLGERHGSRDWLAVSEAFLSWLGSETEDSPLPEQEGLAYRTGVVNVYSARTEDGQWLVDAREEEARADTESVDQ</sequence>
<dbReference type="EMBL" id="CDMY01000318">
    <property type="protein sequence ID" value="CEM02105.1"/>
    <property type="molecule type" value="Genomic_DNA"/>
</dbReference>
<organism evidence="2 3">
    <name type="scientific">Vitrella brassicaformis (strain CCMP3155)</name>
    <dbReference type="NCBI Taxonomy" id="1169540"/>
    <lineage>
        <taxon>Eukaryota</taxon>
        <taxon>Sar</taxon>
        <taxon>Alveolata</taxon>
        <taxon>Colpodellida</taxon>
        <taxon>Vitrellaceae</taxon>
        <taxon>Vitrella</taxon>
    </lineage>
</organism>
<dbReference type="VEuPathDB" id="CryptoDB:Vbra_8268"/>
<proteinExistence type="predicted"/>
<dbReference type="OrthoDB" id="3938867at2759"/>
<dbReference type="Proteomes" id="UP000041254">
    <property type="component" value="Unassembled WGS sequence"/>
</dbReference>
<feature type="compositionally biased region" description="Polar residues" evidence="1">
    <location>
        <begin position="191"/>
        <end position="202"/>
    </location>
</feature>
<reference evidence="2 3" key="1">
    <citation type="submission" date="2014-11" db="EMBL/GenBank/DDBJ databases">
        <authorList>
            <person name="Zhu J."/>
            <person name="Qi W."/>
            <person name="Song R."/>
        </authorList>
    </citation>
    <scope>NUCLEOTIDE SEQUENCE [LARGE SCALE GENOMIC DNA]</scope>
</reference>
<evidence type="ECO:0000313" key="2">
    <source>
        <dbReference type="EMBL" id="CEM02105.1"/>
    </source>
</evidence>
<feature type="region of interest" description="Disordered" evidence="1">
    <location>
        <begin position="191"/>
        <end position="232"/>
    </location>
</feature>
<keyword evidence="3" id="KW-1185">Reference proteome</keyword>
<evidence type="ECO:0000256" key="1">
    <source>
        <dbReference type="SAM" id="MobiDB-lite"/>
    </source>
</evidence>
<accession>A0A0G4EVJ7</accession>
<dbReference type="InParanoid" id="A0A0G4EVJ7"/>
<feature type="compositionally biased region" description="Basic residues" evidence="1">
    <location>
        <begin position="214"/>
        <end position="226"/>
    </location>
</feature>
<evidence type="ECO:0000313" key="3">
    <source>
        <dbReference type="Proteomes" id="UP000041254"/>
    </source>
</evidence>
<name>A0A0G4EVJ7_VITBC</name>
<protein>
    <submittedName>
        <fullName evidence="2">Uncharacterized protein</fullName>
    </submittedName>
</protein>
<gene>
    <name evidence="2" type="ORF">Vbra_8268</name>
</gene>
<dbReference type="AlphaFoldDB" id="A0A0G4EVJ7"/>